<comment type="caution">
    <text evidence="1">The sequence shown here is derived from an EMBL/GenBank/DDBJ whole genome shotgun (WGS) entry which is preliminary data.</text>
</comment>
<organism evidence="1 2">
    <name type="scientific">Aldrovandia affinis</name>
    <dbReference type="NCBI Taxonomy" id="143900"/>
    <lineage>
        <taxon>Eukaryota</taxon>
        <taxon>Metazoa</taxon>
        <taxon>Chordata</taxon>
        <taxon>Craniata</taxon>
        <taxon>Vertebrata</taxon>
        <taxon>Euteleostomi</taxon>
        <taxon>Actinopterygii</taxon>
        <taxon>Neopterygii</taxon>
        <taxon>Teleostei</taxon>
        <taxon>Notacanthiformes</taxon>
        <taxon>Halosauridae</taxon>
        <taxon>Aldrovandia</taxon>
    </lineage>
</organism>
<name>A0AAD7WI73_9TELE</name>
<sequence>MAGGMTVRLLCRIICFSNYLTQQGPCTFINAASEHIENIRGDCAFNSPASSVTVAACCDSRSGVGVGFVVFINYLHQPGSATQLFPSADGFARTSPRLIRLEITRQERLMHRCPFVSIGPAGSQLQSHDASGSGMLSITFA</sequence>
<dbReference type="AlphaFoldDB" id="A0AAD7WI73"/>
<proteinExistence type="predicted"/>
<keyword evidence="2" id="KW-1185">Reference proteome</keyword>
<dbReference type="EMBL" id="JAINUG010000094">
    <property type="protein sequence ID" value="KAJ8397887.1"/>
    <property type="molecule type" value="Genomic_DNA"/>
</dbReference>
<dbReference type="Proteomes" id="UP001221898">
    <property type="component" value="Unassembled WGS sequence"/>
</dbReference>
<evidence type="ECO:0000313" key="2">
    <source>
        <dbReference type="Proteomes" id="UP001221898"/>
    </source>
</evidence>
<protein>
    <submittedName>
        <fullName evidence="1">Uncharacterized protein</fullName>
    </submittedName>
</protein>
<reference evidence="1" key="1">
    <citation type="journal article" date="2023" name="Science">
        <title>Genome structures resolve the early diversification of teleost fishes.</title>
        <authorList>
            <person name="Parey E."/>
            <person name="Louis A."/>
            <person name="Montfort J."/>
            <person name="Bouchez O."/>
            <person name="Roques C."/>
            <person name="Iampietro C."/>
            <person name="Lluch J."/>
            <person name="Castinel A."/>
            <person name="Donnadieu C."/>
            <person name="Desvignes T."/>
            <person name="Floi Bucao C."/>
            <person name="Jouanno E."/>
            <person name="Wen M."/>
            <person name="Mejri S."/>
            <person name="Dirks R."/>
            <person name="Jansen H."/>
            <person name="Henkel C."/>
            <person name="Chen W.J."/>
            <person name="Zahm M."/>
            <person name="Cabau C."/>
            <person name="Klopp C."/>
            <person name="Thompson A.W."/>
            <person name="Robinson-Rechavi M."/>
            <person name="Braasch I."/>
            <person name="Lecointre G."/>
            <person name="Bobe J."/>
            <person name="Postlethwait J.H."/>
            <person name="Berthelot C."/>
            <person name="Roest Crollius H."/>
            <person name="Guiguen Y."/>
        </authorList>
    </citation>
    <scope>NUCLEOTIDE SEQUENCE</scope>
    <source>
        <strain evidence="1">NC1722</strain>
    </source>
</reference>
<gene>
    <name evidence="1" type="ORF">AAFF_G00432340</name>
</gene>
<evidence type="ECO:0000313" key="1">
    <source>
        <dbReference type="EMBL" id="KAJ8397887.1"/>
    </source>
</evidence>
<accession>A0AAD7WI73</accession>